<dbReference type="RefSeq" id="XP_020432484.1">
    <property type="nucleotide sequence ID" value="XM_020578036.1"/>
</dbReference>
<dbReference type="InParanoid" id="D3BEN3"/>
<feature type="domain" description="Peptidase C45 hydrolase" evidence="1">
    <location>
        <begin position="186"/>
        <end position="401"/>
    </location>
</feature>
<dbReference type="AlphaFoldDB" id="D3BEN3"/>
<dbReference type="InterPro" id="IPR047794">
    <property type="entry name" value="C45_proenzyme-like"/>
</dbReference>
<dbReference type="InterPro" id="IPR047803">
    <property type="entry name" value="DCD1A/B-like"/>
</dbReference>
<dbReference type="GeneID" id="31362679"/>
<dbReference type="PANTHER" id="PTHR35190">
    <property type="entry name" value="PROTEIN DCD1B"/>
    <property type="match status" value="1"/>
</dbReference>
<evidence type="ECO:0000259" key="1">
    <source>
        <dbReference type="Pfam" id="PF03417"/>
    </source>
</evidence>
<dbReference type="Proteomes" id="UP000001396">
    <property type="component" value="Unassembled WGS sequence"/>
</dbReference>
<name>D3BEN3_HETP5</name>
<gene>
    <name evidence="2" type="ORF">PPL_07198</name>
</gene>
<keyword evidence="3" id="KW-1185">Reference proteome</keyword>
<evidence type="ECO:0000313" key="2">
    <source>
        <dbReference type="EMBL" id="EFA80364.1"/>
    </source>
</evidence>
<comment type="caution">
    <text evidence="2">The sequence shown here is derived from an EMBL/GenBank/DDBJ whole genome shotgun (WGS) entry which is preliminary data.</text>
</comment>
<sequence length="485" mass="55471">MNDNKNQSQLYEYISFGYEKPIYLANISGTHYEMGYVYGAFFSNAILETYQNLMDSLLPNREHQDLFALFLDWQFKDYLSKQLPSEYVDEMNGIKDGANQVGQIPDSDIYVARIMAIANLPGDVFTNIEYLLENEFGTLLEFAFKKDWKDIISSEKITQVMKSLKSSNLQGWQCSHFSVFGNRTVNGDVFNGRNLDWFPDTGIAQYKVLVVYHPIDQNGVAKYSHVSVGFAGMLGVLTGISEHGIFVAESGSDSKLVTFDGFAWTVRLRYIMENAANIEEALNLWAATNNTFGMNHMISSAFEVDSVEHPAFALETMKGYTAYFPDNDPAEQFYYENTDIQMGYPIKQAVYRTNHGYDPYIRKEQAYAPKPTDDTMVRYFLFHDNFEYYQQTKTNAIDDLEAVNITSILGTKNTTDFYSCERAWNGGNVVSATFHAQTSTMYIAYEEGFGRQRICACCNVYVKIDLALFLSKQYWLLLVTINRKK</sequence>
<dbReference type="Pfam" id="PF03417">
    <property type="entry name" value="AAT"/>
    <property type="match status" value="1"/>
</dbReference>
<dbReference type="Gene3D" id="3.60.60.10">
    <property type="entry name" value="Penicillin V Acylase, Chain A"/>
    <property type="match status" value="1"/>
</dbReference>
<organism evidence="2 3">
    <name type="scientific">Heterostelium pallidum (strain ATCC 26659 / Pp 5 / PN500)</name>
    <name type="common">Cellular slime mold</name>
    <name type="synonym">Polysphondylium pallidum</name>
    <dbReference type="NCBI Taxonomy" id="670386"/>
    <lineage>
        <taxon>Eukaryota</taxon>
        <taxon>Amoebozoa</taxon>
        <taxon>Evosea</taxon>
        <taxon>Eumycetozoa</taxon>
        <taxon>Dictyostelia</taxon>
        <taxon>Acytosteliales</taxon>
        <taxon>Acytosteliaceae</taxon>
        <taxon>Heterostelium</taxon>
    </lineage>
</organism>
<dbReference type="InterPro" id="IPR005079">
    <property type="entry name" value="Peptidase_C45_hydrolase"/>
</dbReference>
<proteinExistence type="predicted"/>
<dbReference type="EMBL" id="ADBJ01000031">
    <property type="protein sequence ID" value="EFA80364.1"/>
    <property type="molecule type" value="Genomic_DNA"/>
</dbReference>
<dbReference type="NCBIfam" id="NF040521">
    <property type="entry name" value="C45_proenzyme"/>
    <property type="match status" value="1"/>
</dbReference>
<dbReference type="PANTHER" id="PTHR35190:SF1">
    <property type="entry name" value="PEPTIDASE C45 HYDROLASE DOMAIN-CONTAINING PROTEIN"/>
    <property type="match status" value="1"/>
</dbReference>
<accession>D3BEN3</accession>
<evidence type="ECO:0000313" key="3">
    <source>
        <dbReference type="Proteomes" id="UP000001396"/>
    </source>
</evidence>
<protein>
    <recommendedName>
        <fullName evidence="1">Peptidase C45 hydrolase domain-containing protein</fullName>
    </recommendedName>
</protein>
<dbReference type="OMA" id="NISGTHY"/>
<reference evidence="2 3" key="1">
    <citation type="journal article" date="2011" name="Genome Res.">
        <title>Phylogeny-wide analysis of social amoeba genomes highlights ancient origins for complex intercellular communication.</title>
        <authorList>
            <person name="Heidel A.J."/>
            <person name="Lawal H.M."/>
            <person name="Felder M."/>
            <person name="Schilde C."/>
            <person name="Helps N.R."/>
            <person name="Tunggal B."/>
            <person name="Rivero F."/>
            <person name="John U."/>
            <person name="Schleicher M."/>
            <person name="Eichinger L."/>
            <person name="Platzer M."/>
            <person name="Noegel A.A."/>
            <person name="Schaap P."/>
            <person name="Gloeckner G."/>
        </authorList>
    </citation>
    <scope>NUCLEOTIDE SEQUENCE [LARGE SCALE GENOMIC DNA]</scope>
    <source>
        <strain evidence="3">ATCC 26659 / Pp 5 / PN500</strain>
    </source>
</reference>